<sequence>MEQLRNAAKKVHESRFFPLLVFGLLGLIALSSLILNNTLILSYDTIFHFNRFYDTAEQIRNGSYNYFQMNYGFLQTGRIVNALYGPVVAYIGGFILLLSYNWIVFEILISLLVMLVAAFSMYWLCKVNGVSRDYSILMGSLYMIGSSVFVWVINQQFTGVGAAVMPVFFIGITLMLQKLIIPVLGVSVGMAILIQTHVVSSLIAFGASLPIIIVSLVLTKEKCKMIKDGLIAIVLTLALTFNVWGVMLSIFRHNFLIPTFPETSMQLFTVSLHGESIQSVVKPMELLIFLYVIYYVITRWKKLNYVVRTLGAVAFGFLVLSTNIVPWTRLQVEFPKLTTLVQFPKRFAVVPFILFFLLLGMILTNDKHALTLKPLHYPSRAFTYAMLFFVFALNMEANFQAINLGVSQTVAMKQNNDSVIPVNHAFSYNKKYNRTYLQDLESPNKSYLVNDILKTTPDYLPTTQAVNEDNYASVHPYLNNHRQLIKHNFKIKGGYTKKVNKDGSLTVTWYNHHSKTRRFRVTVVKYSATKLVLNGKKIKPARISQVGAVTVKAKPGKNVLTVSYRTGLGMDVIFLVTTLSWVGVFGYVIVRRFKNKKSSQ</sequence>
<feature type="transmembrane region" description="Helical" evidence="1">
    <location>
        <begin position="79"/>
        <end position="98"/>
    </location>
</feature>
<keyword evidence="1" id="KW-0812">Transmembrane</keyword>
<feature type="transmembrane region" description="Helical" evidence="1">
    <location>
        <begin position="198"/>
        <end position="218"/>
    </location>
</feature>
<feature type="transmembrane region" description="Helical" evidence="1">
    <location>
        <begin position="280"/>
        <end position="297"/>
    </location>
</feature>
<dbReference type="PATRIC" id="fig|148814.8.peg.269"/>
<evidence type="ECO:0000256" key="1">
    <source>
        <dbReference type="SAM" id="Phobius"/>
    </source>
</evidence>
<dbReference type="RefSeq" id="WP_155444017.1">
    <property type="nucleotide sequence ID" value="NZ_JXCY01000002.1"/>
</dbReference>
<keyword evidence="1" id="KW-0472">Membrane</keyword>
<organism evidence="2 3">
    <name type="scientific">Apilactobacillus kunkeei</name>
    <dbReference type="NCBI Taxonomy" id="148814"/>
    <lineage>
        <taxon>Bacteria</taxon>
        <taxon>Bacillati</taxon>
        <taxon>Bacillota</taxon>
        <taxon>Bacilli</taxon>
        <taxon>Lactobacillales</taxon>
        <taxon>Lactobacillaceae</taxon>
        <taxon>Apilactobacillus</taxon>
    </lineage>
</organism>
<feature type="transmembrane region" description="Helical" evidence="1">
    <location>
        <begin position="230"/>
        <end position="251"/>
    </location>
</feature>
<evidence type="ECO:0000313" key="3">
    <source>
        <dbReference type="Proteomes" id="UP000037778"/>
    </source>
</evidence>
<feature type="transmembrane region" description="Helical" evidence="1">
    <location>
        <begin position="16"/>
        <end position="35"/>
    </location>
</feature>
<keyword evidence="3" id="KW-1185">Reference proteome</keyword>
<evidence type="ECO:0008006" key="4">
    <source>
        <dbReference type="Google" id="ProtNLM"/>
    </source>
</evidence>
<comment type="caution">
    <text evidence="2">The sequence shown here is derived from an EMBL/GenBank/DDBJ whole genome shotgun (WGS) entry which is preliminary data.</text>
</comment>
<feature type="transmembrane region" description="Helical" evidence="1">
    <location>
        <begin position="103"/>
        <end position="124"/>
    </location>
</feature>
<dbReference type="AlphaFoldDB" id="A0A0M9DC96"/>
<reference evidence="2 3" key="1">
    <citation type="journal article" date="2015" name="Genome Biol. Evol.">
        <title>Functionally Structured Genomes in Lactobacillus kunkeei Colonizing the Honey Crop and Food Products of Honeybees and Stingless Bees.</title>
        <authorList>
            <person name="Tamarit D."/>
            <person name="Ellegaard K.M."/>
            <person name="Wikander J."/>
            <person name="Olofsson T."/>
            <person name="Vasquez A."/>
            <person name="Andersson S.G."/>
        </authorList>
    </citation>
    <scope>NUCLEOTIDE SEQUENCE [LARGE SCALE GENOMIC DNA]</scope>
    <source>
        <strain evidence="2 3">LAko</strain>
    </source>
</reference>
<accession>A0A0M9DC96</accession>
<dbReference type="EMBL" id="JXCY01000002">
    <property type="protein sequence ID" value="KOY77162.1"/>
    <property type="molecule type" value="Genomic_DNA"/>
</dbReference>
<name>A0A0M9DC96_9LACO</name>
<feature type="transmembrane region" description="Helical" evidence="1">
    <location>
        <begin position="136"/>
        <end position="154"/>
    </location>
</feature>
<gene>
    <name evidence="2" type="ORF">RZ71_10740</name>
</gene>
<keyword evidence="1" id="KW-1133">Transmembrane helix</keyword>
<feature type="transmembrane region" description="Helical" evidence="1">
    <location>
        <begin position="166"/>
        <end position="192"/>
    </location>
</feature>
<evidence type="ECO:0000313" key="2">
    <source>
        <dbReference type="EMBL" id="KOY77162.1"/>
    </source>
</evidence>
<feature type="transmembrane region" description="Helical" evidence="1">
    <location>
        <begin position="377"/>
        <end position="395"/>
    </location>
</feature>
<dbReference type="Proteomes" id="UP000037778">
    <property type="component" value="Unassembled WGS sequence"/>
</dbReference>
<proteinExistence type="predicted"/>
<feature type="transmembrane region" description="Helical" evidence="1">
    <location>
        <begin position="309"/>
        <end position="327"/>
    </location>
</feature>
<protein>
    <recommendedName>
        <fullName evidence="4">Cell division protein</fullName>
    </recommendedName>
</protein>
<feature type="transmembrane region" description="Helical" evidence="1">
    <location>
        <begin position="572"/>
        <end position="590"/>
    </location>
</feature>
<feature type="transmembrane region" description="Helical" evidence="1">
    <location>
        <begin position="347"/>
        <end position="365"/>
    </location>
</feature>